<sequence length="128" mass="14931">MDLTDHDLQTLLDFAEQSPWRLPNGDRVVVQVRILDKTDRRPHGLKYRLVVQDADGERLFGFDNSHEYDGSPDDAPFDHEHEFGRIHKRIAYNFTSASGLVADFFDRCKAYCDMKRIEFALDPWRSEG</sequence>
<dbReference type="RefSeq" id="WP_111275356.1">
    <property type="nucleotide sequence ID" value="NZ_QFYS01000002.1"/>
</dbReference>
<dbReference type="Pfam" id="PF20126">
    <property type="entry name" value="TumE"/>
    <property type="match status" value="1"/>
</dbReference>
<organism evidence="1 2">
    <name type="scientific">Phenylobacterium kunshanense</name>
    <dbReference type="NCBI Taxonomy" id="1445034"/>
    <lineage>
        <taxon>Bacteria</taxon>
        <taxon>Pseudomonadati</taxon>
        <taxon>Pseudomonadota</taxon>
        <taxon>Alphaproteobacteria</taxon>
        <taxon>Caulobacterales</taxon>
        <taxon>Caulobacteraceae</taxon>
        <taxon>Phenylobacterium</taxon>
    </lineage>
</organism>
<proteinExistence type="predicted"/>
<accession>A0A328BLA9</accession>
<protein>
    <submittedName>
        <fullName evidence="1">Uncharacterized protein</fullName>
    </submittedName>
</protein>
<dbReference type="EMBL" id="QFYS01000002">
    <property type="protein sequence ID" value="RAK67747.1"/>
    <property type="molecule type" value="Genomic_DNA"/>
</dbReference>
<evidence type="ECO:0000313" key="2">
    <source>
        <dbReference type="Proteomes" id="UP000249524"/>
    </source>
</evidence>
<name>A0A328BLA9_9CAUL</name>
<dbReference type="OrthoDB" id="7451512at2"/>
<comment type="caution">
    <text evidence="1">The sequence shown here is derived from an EMBL/GenBank/DDBJ whole genome shotgun (WGS) entry which is preliminary data.</text>
</comment>
<keyword evidence="2" id="KW-1185">Reference proteome</keyword>
<gene>
    <name evidence="1" type="ORF">DJ019_07545</name>
</gene>
<evidence type="ECO:0000313" key="1">
    <source>
        <dbReference type="EMBL" id="RAK67747.1"/>
    </source>
</evidence>
<reference evidence="1 2" key="1">
    <citation type="submission" date="2018-05" db="EMBL/GenBank/DDBJ databases">
        <authorList>
            <person name="Lanie J.A."/>
            <person name="Ng W.-L."/>
            <person name="Kazmierczak K.M."/>
            <person name="Andrzejewski T.M."/>
            <person name="Davidsen T.M."/>
            <person name="Wayne K.J."/>
            <person name="Tettelin H."/>
            <person name="Glass J.I."/>
            <person name="Rusch D."/>
            <person name="Podicherti R."/>
            <person name="Tsui H.-C.T."/>
            <person name="Winkler M.E."/>
        </authorList>
    </citation>
    <scope>NUCLEOTIDE SEQUENCE [LARGE SCALE GENOMIC DNA]</scope>
    <source>
        <strain evidence="1 2">BUT-10</strain>
    </source>
</reference>
<dbReference type="AlphaFoldDB" id="A0A328BLA9"/>
<dbReference type="InterPro" id="IPR045397">
    <property type="entry name" value="TumE-like"/>
</dbReference>
<dbReference type="Proteomes" id="UP000249524">
    <property type="component" value="Unassembled WGS sequence"/>
</dbReference>